<sequence length="103" mass="11329">MLILYAGLGECDEICYKDPVLKDQQWSAYIDRSPGSATYSEECFRACVAGCGYKFNIPLEKVNQVHSRPPKPPVEEKRGPPAVESGPQNAAKQDQDEIPSISA</sequence>
<evidence type="ECO:0000313" key="3">
    <source>
        <dbReference type="Proteomes" id="UP000653305"/>
    </source>
</evidence>
<dbReference type="AlphaFoldDB" id="A0A830CTC4"/>
<dbReference type="Proteomes" id="UP000653305">
    <property type="component" value="Unassembled WGS sequence"/>
</dbReference>
<dbReference type="EMBL" id="BMAC01000521">
    <property type="protein sequence ID" value="GFP98285.1"/>
    <property type="molecule type" value="Genomic_DNA"/>
</dbReference>
<accession>A0A830CTC4</accession>
<evidence type="ECO:0000256" key="1">
    <source>
        <dbReference type="SAM" id="MobiDB-lite"/>
    </source>
</evidence>
<name>A0A830CTC4_9LAMI</name>
<dbReference type="OrthoDB" id="1159107at2759"/>
<proteinExistence type="predicted"/>
<organism evidence="2 3">
    <name type="scientific">Phtheirospermum japonicum</name>
    <dbReference type="NCBI Taxonomy" id="374723"/>
    <lineage>
        <taxon>Eukaryota</taxon>
        <taxon>Viridiplantae</taxon>
        <taxon>Streptophyta</taxon>
        <taxon>Embryophyta</taxon>
        <taxon>Tracheophyta</taxon>
        <taxon>Spermatophyta</taxon>
        <taxon>Magnoliopsida</taxon>
        <taxon>eudicotyledons</taxon>
        <taxon>Gunneridae</taxon>
        <taxon>Pentapetalae</taxon>
        <taxon>asterids</taxon>
        <taxon>lamiids</taxon>
        <taxon>Lamiales</taxon>
        <taxon>Orobanchaceae</taxon>
        <taxon>Orobanchaceae incertae sedis</taxon>
        <taxon>Phtheirospermum</taxon>
    </lineage>
</organism>
<dbReference type="PANTHER" id="PTHR36053:SF1">
    <property type="entry name" value="OS04G0680300 PROTEIN"/>
    <property type="match status" value="1"/>
</dbReference>
<keyword evidence="3" id="KW-1185">Reference proteome</keyword>
<evidence type="ECO:0000313" key="2">
    <source>
        <dbReference type="EMBL" id="GFP98285.1"/>
    </source>
</evidence>
<gene>
    <name evidence="2" type="ORF">PHJA_001972400</name>
</gene>
<dbReference type="PANTHER" id="PTHR36053">
    <property type="entry name" value="OSJNBB0017I01.18 PROTEIN"/>
    <property type="match status" value="1"/>
</dbReference>
<comment type="caution">
    <text evidence="2">The sequence shown here is derived from an EMBL/GenBank/DDBJ whole genome shotgun (WGS) entry which is preliminary data.</text>
</comment>
<feature type="region of interest" description="Disordered" evidence="1">
    <location>
        <begin position="64"/>
        <end position="103"/>
    </location>
</feature>
<protein>
    <submittedName>
        <fullName evidence="2">Uncharacterized protein</fullName>
    </submittedName>
</protein>
<reference evidence="2" key="1">
    <citation type="submission" date="2020-07" db="EMBL/GenBank/DDBJ databases">
        <title>Ethylene signaling mediates host invasion by parasitic plants.</title>
        <authorList>
            <person name="Yoshida S."/>
        </authorList>
    </citation>
    <scope>NUCLEOTIDE SEQUENCE</scope>
    <source>
        <strain evidence="2">Okayama</strain>
    </source>
</reference>